<dbReference type="AlphaFoldDB" id="A0A9P0QNY6"/>
<name>A0A9P0QNY6_9ASCO</name>
<evidence type="ECO:0000313" key="4">
    <source>
        <dbReference type="Proteomes" id="UP000837801"/>
    </source>
</evidence>
<evidence type="ECO:0000256" key="2">
    <source>
        <dbReference type="SAM" id="SignalP"/>
    </source>
</evidence>
<gene>
    <name evidence="3" type="ORF">CLIB1423_04S07448</name>
</gene>
<keyword evidence="4" id="KW-1185">Reference proteome</keyword>
<accession>A0A9P0QNY6</accession>
<evidence type="ECO:0000256" key="1">
    <source>
        <dbReference type="SAM" id="MobiDB-lite"/>
    </source>
</evidence>
<keyword evidence="2" id="KW-0732">Signal</keyword>
<protein>
    <submittedName>
        <fullName evidence="3">Uncharacterized protein</fullName>
    </submittedName>
</protein>
<feature type="chain" id="PRO_5040328197" evidence="2">
    <location>
        <begin position="19"/>
        <end position="216"/>
    </location>
</feature>
<proteinExistence type="predicted"/>
<dbReference type="Proteomes" id="UP000837801">
    <property type="component" value="Unassembled WGS sequence"/>
</dbReference>
<reference evidence="3" key="1">
    <citation type="submission" date="2022-03" db="EMBL/GenBank/DDBJ databases">
        <authorList>
            <person name="Legras J.-L."/>
            <person name="Devillers H."/>
            <person name="Grondin C."/>
        </authorList>
    </citation>
    <scope>NUCLEOTIDE SEQUENCE</scope>
    <source>
        <strain evidence="3">CLIB 1423</strain>
    </source>
</reference>
<feature type="signal peptide" evidence="2">
    <location>
        <begin position="1"/>
        <end position="18"/>
    </location>
</feature>
<dbReference type="EMBL" id="CAKXYY010000004">
    <property type="protein sequence ID" value="CAH2351854.1"/>
    <property type="molecule type" value="Genomic_DNA"/>
</dbReference>
<organism evidence="3 4">
    <name type="scientific">[Candida] railenensis</name>
    <dbReference type="NCBI Taxonomy" id="45579"/>
    <lineage>
        <taxon>Eukaryota</taxon>
        <taxon>Fungi</taxon>
        <taxon>Dikarya</taxon>
        <taxon>Ascomycota</taxon>
        <taxon>Saccharomycotina</taxon>
        <taxon>Pichiomycetes</taxon>
        <taxon>Debaryomycetaceae</taxon>
        <taxon>Kurtzmaniella</taxon>
    </lineage>
</organism>
<evidence type="ECO:0000313" key="3">
    <source>
        <dbReference type="EMBL" id="CAH2351854.1"/>
    </source>
</evidence>
<sequence length="216" mass="23252">MFQGIWLLLLIFVTKVRSSLIEFELYANSSSDTIDGLGLTVMPADDDQASVYLSTDLSNATTFSYNSSNKVISFEIDQVFYLSIVSGRLVGVASQASNFSLNSTDSSLWTKGANTGGSGLKEFYTHLEIIESELNVNNVTYFPVSVGSSTAATSIALELLYKEDDITLNTNSLVSESSTKSSSSAKSKSSSKNDGGRVETAHGLLPIMVAFFAWLI</sequence>
<feature type="region of interest" description="Disordered" evidence="1">
    <location>
        <begin position="176"/>
        <end position="197"/>
    </location>
</feature>
<feature type="compositionally biased region" description="Low complexity" evidence="1">
    <location>
        <begin position="176"/>
        <end position="192"/>
    </location>
</feature>
<comment type="caution">
    <text evidence="3">The sequence shown here is derived from an EMBL/GenBank/DDBJ whole genome shotgun (WGS) entry which is preliminary data.</text>
</comment>